<dbReference type="InterPro" id="IPR057499">
    <property type="entry name" value="Kelch_FKB95"/>
</dbReference>
<dbReference type="KEGG" id="rsz:108815428"/>
<dbReference type="Pfam" id="PF00646">
    <property type="entry name" value="F-box"/>
    <property type="match status" value="1"/>
</dbReference>
<dbReference type="InterPro" id="IPR050354">
    <property type="entry name" value="F-box/kelch-repeat_ARATH"/>
</dbReference>
<feature type="domain" description="F-box" evidence="2">
    <location>
        <begin position="25"/>
        <end position="66"/>
    </location>
</feature>
<evidence type="ECO:0000259" key="2">
    <source>
        <dbReference type="Pfam" id="PF00646"/>
    </source>
</evidence>
<dbReference type="SUPFAM" id="SSF81383">
    <property type="entry name" value="F-box domain"/>
    <property type="match status" value="1"/>
</dbReference>
<dbReference type="RefSeq" id="XP_018443537.2">
    <property type="nucleotide sequence ID" value="XM_018588035.2"/>
</dbReference>
<dbReference type="InterPro" id="IPR001810">
    <property type="entry name" value="F-box_dom"/>
</dbReference>
<dbReference type="InterPro" id="IPR015915">
    <property type="entry name" value="Kelch-typ_b-propeller"/>
</dbReference>
<dbReference type="InterPro" id="IPR036047">
    <property type="entry name" value="F-box-like_dom_sf"/>
</dbReference>
<feature type="domain" description="FKB95-like N-terminal Kelch" evidence="3">
    <location>
        <begin position="93"/>
        <end position="366"/>
    </location>
</feature>
<evidence type="ECO:0000313" key="4">
    <source>
        <dbReference type="Proteomes" id="UP000504610"/>
    </source>
</evidence>
<dbReference type="Gene3D" id="2.120.10.80">
    <property type="entry name" value="Kelch-type beta propeller"/>
    <property type="match status" value="1"/>
</dbReference>
<dbReference type="SUPFAM" id="SSF117281">
    <property type="entry name" value="Kelch motif"/>
    <property type="match status" value="1"/>
</dbReference>
<dbReference type="OrthoDB" id="45365at2759"/>
<sequence length="383" mass="43123">MQDRKLSVSPVETMSKKYTPPQPSLSSLPDDIVMRCLVRVPRSYHLIISWVSKDLRSLVRSPEFNVLRSTLPKSSLHVCFEQNDDDDNSSFHWFTLNESLTTKEYGLVPNPTPFPPHKYGSSTVAVGSKIFFIGGSIEPSSDLWILDTRSGNITQGPSMSVPQRQRNAAVEVIDGKIYVLGGRPHIDGRFHEVEVFHPKSETWELAGMEDVLKISDCSASVEEKVYMVDYKKTSVYDPREGEGERLVQMVSQRPTEGGSKDKLKDMAHRVCVVEDVLFAFFNNTGLMWFDTKLNVWRRLVGRDGKELVITLYAGAMAEYEGRLVVFYMGGEDILYIPVTQSVRCMFVSLDRAGGKICGTIDWSGIVATVPFLFRFLHCLAVSD</sequence>
<name>A0A6J0K6F5_RAPSA</name>
<evidence type="ECO:0000313" key="5">
    <source>
        <dbReference type="RefSeq" id="XP_018443537.2"/>
    </source>
</evidence>
<proteinExistence type="predicted"/>
<dbReference type="Pfam" id="PF25210">
    <property type="entry name" value="Kelch_FKB95"/>
    <property type="match status" value="1"/>
</dbReference>
<evidence type="ECO:0000259" key="3">
    <source>
        <dbReference type="Pfam" id="PF25210"/>
    </source>
</evidence>
<dbReference type="PANTHER" id="PTHR24414">
    <property type="entry name" value="F-BOX/KELCH-REPEAT PROTEIN SKIP4"/>
    <property type="match status" value="1"/>
</dbReference>
<organism evidence="4 5">
    <name type="scientific">Raphanus sativus</name>
    <name type="common">Radish</name>
    <name type="synonym">Raphanus raphanistrum var. sativus</name>
    <dbReference type="NCBI Taxonomy" id="3726"/>
    <lineage>
        <taxon>Eukaryota</taxon>
        <taxon>Viridiplantae</taxon>
        <taxon>Streptophyta</taxon>
        <taxon>Embryophyta</taxon>
        <taxon>Tracheophyta</taxon>
        <taxon>Spermatophyta</taxon>
        <taxon>Magnoliopsida</taxon>
        <taxon>eudicotyledons</taxon>
        <taxon>Gunneridae</taxon>
        <taxon>Pentapetalae</taxon>
        <taxon>rosids</taxon>
        <taxon>malvids</taxon>
        <taxon>Brassicales</taxon>
        <taxon>Brassicaceae</taxon>
        <taxon>Brassiceae</taxon>
        <taxon>Raphanus</taxon>
    </lineage>
</organism>
<dbReference type="GeneID" id="108815428"/>
<dbReference type="Proteomes" id="UP000504610">
    <property type="component" value="Chromosome 7"/>
</dbReference>
<dbReference type="PANTHER" id="PTHR24414:SF160">
    <property type="entry name" value="F-BOX DOMAIN-CONTAINING PROTEIN"/>
    <property type="match status" value="1"/>
</dbReference>
<protein>
    <submittedName>
        <fullName evidence="5">F-box/kelch-repeat protein At2g22050-like</fullName>
    </submittedName>
</protein>
<dbReference type="CDD" id="cd22152">
    <property type="entry name" value="F-box_AtAFR-like"/>
    <property type="match status" value="1"/>
</dbReference>
<gene>
    <name evidence="5" type="primary">LOC108815428</name>
</gene>
<keyword evidence="4" id="KW-1185">Reference proteome</keyword>
<feature type="region of interest" description="Disordered" evidence="1">
    <location>
        <begin position="1"/>
        <end position="24"/>
    </location>
</feature>
<reference evidence="5" key="2">
    <citation type="submission" date="2025-08" db="UniProtKB">
        <authorList>
            <consortium name="RefSeq"/>
        </authorList>
    </citation>
    <scope>IDENTIFICATION</scope>
    <source>
        <tissue evidence="5">Leaf</tissue>
    </source>
</reference>
<dbReference type="AlphaFoldDB" id="A0A6J0K6F5"/>
<evidence type="ECO:0000256" key="1">
    <source>
        <dbReference type="SAM" id="MobiDB-lite"/>
    </source>
</evidence>
<accession>A0A6J0K6F5</accession>
<reference evidence="4" key="1">
    <citation type="journal article" date="2019" name="Database">
        <title>The radish genome database (RadishGD): an integrated information resource for radish genomics.</title>
        <authorList>
            <person name="Yu H.J."/>
            <person name="Baek S."/>
            <person name="Lee Y.J."/>
            <person name="Cho A."/>
            <person name="Mun J.H."/>
        </authorList>
    </citation>
    <scope>NUCLEOTIDE SEQUENCE [LARGE SCALE GENOMIC DNA]</scope>
    <source>
        <strain evidence="4">cv. WK10039</strain>
    </source>
</reference>